<reference evidence="3" key="2">
    <citation type="submission" date="2021-01" db="EMBL/GenBank/DDBJ databases">
        <authorList>
            <person name="Hahn C.R."/>
            <person name="Youssef N.H."/>
            <person name="Elshahed M."/>
        </authorList>
    </citation>
    <scope>NUCLEOTIDE SEQUENCE</scope>
    <source>
        <strain evidence="3">Zod_Metabat.24</strain>
    </source>
</reference>
<dbReference type="InterPro" id="IPR000014">
    <property type="entry name" value="PAS"/>
</dbReference>
<dbReference type="InterPro" id="IPR052155">
    <property type="entry name" value="Biofilm_reg_signaling"/>
</dbReference>
<gene>
    <name evidence="3" type="ORF">JW984_01085</name>
</gene>
<dbReference type="CDD" id="cd01949">
    <property type="entry name" value="GGDEF"/>
    <property type="match status" value="1"/>
</dbReference>
<evidence type="ECO:0000259" key="1">
    <source>
        <dbReference type="PROSITE" id="PS50112"/>
    </source>
</evidence>
<dbReference type="SUPFAM" id="SSF55785">
    <property type="entry name" value="PYP-like sensor domain (PAS domain)"/>
    <property type="match status" value="1"/>
</dbReference>
<dbReference type="Gene3D" id="3.30.70.270">
    <property type="match status" value="1"/>
</dbReference>
<dbReference type="Gene3D" id="3.30.450.20">
    <property type="entry name" value="PAS domain"/>
    <property type="match status" value="1"/>
</dbReference>
<dbReference type="InterPro" id="IPR029787">
    <property type="entry name" value="Nucleotide_cyclase"/>
</dbReference>
<accession>A0A9D8KCU2</accession>
<sequence>MKNIDIRFFMKVAEELDMSVRFFDKNRKLIYINRYAEKLTGYTIKDVLNKTCGEFLEGHIDKRGNKLCDTNCPIDFTLKNKKIYEGRHYFKNKEGDTFPVEVKVMPVMNEGDKMIGAVEFMIDDRPRLAMEELKRDIQSMIPVDLLTGLYTKSKIMEYLEVKVEDCLRYGAPLGVIYVMLKNTENIKNELGPKKLDEVLQRVGYLIRMNTRKGDLSGRLGPNDFIILLPNFTEENTRNAAAKFKEIIVENSTTIFPGEIEVVTGTAQFQKGDSIDSLLKRARENARG</sequence>
<dbReference type="PROSITE" id="PS50887">
    <property type="entry name" value="GGDEF"/>
    <property type="match status" value="1"/>
</dbReference>
<protein>
    <submittedName>
        <fullName evidence="3">Sensor domain-containing diguanylate cyclase</fullName>
    </submittedName>
</protein>
<dbReference type="PROSITE" id="PS50112">
    <property type="entry name" value="PAS"/>
    <property type="match status" value="1"/>
</dbReference>
<dbReference type="AlphaFoldDB" id="A0A9D8KCU2"/>
<feature type="domain" description="GGDEF" evidence="2">
    <location>
        <begin position="171"/>
        <end position="287"/>
    </location>
</feature>
<dbReference type="PANTHER" id="PTHR44757">
    <property type="entry name" value="DIGUANYLATE CYCLASE DGCP"/>
    <property type="match status" value="1"/>
</dbReference>
<dbReference type="SUPFAM" id="SSF55073">
    <property type="entry name" value="Nucleotide cyclase"/>
    <property type="match status" value="1"/>
</dbReference>
<dbReference type="CDD" id="cd00130">
    <property type="entry name" value="PAS"/>
    <property type="match status" value="1"/>
</dbReference>
<dbReference type="InterPro" id="IPR035965">
    <property type="entry name" value="PAS-like_dom_sf"/>
</dbReference>
<dbReference type="PANTHER" id="PTHR44757:SF2">
    <property type="entry name" value="BIOFILM ARCHITECTURE MAINTENANCE PROTEIN MBAA"/>
    <property type="match status" value="1"/>
</dbReference>
<dbReference type="EMBL" id="JAFGIX010000005">
    <property type="protein sequence ID" value="MBN1571767.1"/>
    <property type="molecule type" value="Genomic_DNA"/>
</dbReference>
<proteinExistence type="predicted"/>
<dbReference type="Proteomes" id="UP000809273">
    <property type="component" value="Unassembled WGS sequence"/>
</dbReference>
<dbReference type="NCBIfam" id="TIGR00229">
    <property type="entry name" value="sensory_box"/>
    <property type="match status" value="1"/>
</dbReference>
<comment type="caution">
    <text evidence="3">The sequence shown here is derived from an EMBL/GenBank/DDBJ whole genome shotgun (WGS) entry which is preliminary data.</text>
</comment>
<dbReference type="Pfam" id="PF13426">
    <property type="entry name" value="PAS_9"/>
    <property type="match status" value="1"/>
</dbReference>
<evidence type="ECO:0000259" key="2">
    <source>
        <dbReference type="PROSITE" id="PS50887"/>
    </source>
</evidence>
<feature type="domain" description="PAS" evidence="1">
    <location>
        <begin position="5"/>
        <end position="51"/>
    </location>
</feature>
<dbReference type="InterPro" id="IPR000160">
    <property type="entry name" value="GGDEF_dom"/>
</dbReference>
<dbReference type="InterPro" id="IPR043128">
    <property type="entry name" value="Rev_trsase/Diguanyl_cyclase"/>
</dbReference>
<evidence type="ECO:0000313" key="4">
    <source>
        <dbReference type="Proteomes" id="UP000809273"/>
    </source>
</evidence>
<name>A0A9D8KCU2_9DELT</name>
<dbReference type="NCBIfam" id="TIGR00254">
    <property type="entry name" value="GGDEF"/>
    <property type="match status" value="1"/>
</dbReference>
<dbReference type="Pfam" id="PF00990">
    <property type="entry name" value="GGDEF"/>
    <property type="match status" value="1"/>
</dbReference>
<reference evidence="3" key="1">
    <citation type="journal article" date="2021" name="Environ. Microbiol.">
        <title>Genomic characterization of three novel Desulfobacterota classes expand the metabolic and phylogenetic diversity of the phylum.</title>
        <authorList>
            <person name="Murphy C.L."/>
            <person name="Biggerstaff J."/>
            <person name="Eichhorn A."/>
            <person name="Ewing E."/>
            <person name="Shahan R."/>
            <person name="Soriano D."/>
            <person name="Stewart S."/>
            <person name="VanMol K."/>
            <person name="Walker R."/>
            <person name="Walters P."/>
            <person name="Elshahed M.S."/>
            <person name="Youssef N.H."/>
        </authorList>
    </citation>
    <scope>NUCLEOTIDE SEQUENCE</scope>
    <source>
        <strain evidence="3">Zod_Metabat.24</strain>
    </source>
</reference>
<dbReference type="SMART" id="SM00267">
    <property type="entry name" value="GGDEF"/>
    <property type="match status" value="1"/>
</dbReference>
<organism evidence="3 4">
    <name type="scientific">Candidatus Zymogenus saltonus</name>
    <dbReference type="NCBI Taxonomy" id="2844893"/>
    <lineage>
        <taxon>Bacteria</taxon>
        <taxon>Deltaproteobacteria</taxon>
        <taxon>Candidatus Zymogenia</taxon>
        <taxon>Candidatus Zymogeniales</taxon>
        <taxon>Candidatus Zymogenaceae</taxon>
        <taxon>Candidatus Zymogenus</taxon>
    </lineage>
</organism>
<evidence type="ECO:0000313" key="3">
    <source>
        <dbReference type="EMBL" id="MBN1571767.1"/>
    </source>
</evidence>